<organism evidence="1 2">
    <name type="scientific">Mucuna pruriens</name>
    <name type="common">Velvet bean</name>
    <name type="synonym">Dolichos pruriens</name>
    <dbReference type="NCBI Taxonomy" id="157652"/>
    <lineage>
        <taxon>Eukaryota</taxon>
        <taxon>Viridiplantae</taxon>
        <taxon>Streptophyta</taxon>
        <taxon>Embryophyta</taxon>
        <taxon>Tracheophyta</taxon>
        <taxon>Spermatophyta</taxon>
        <taxon>Magnoliopsida</taxon>
        <taxon>eudicotyledons</taxon>
        <taxon>Gunneridae</taxon>
        <taxon>Pentapetalae</taxon>
        <taxon>rosids</taxon>
        <taxon>fabids</taxon>
        <taxon>Fabales</taxon>
        <taxon>Fabaceae</taxon>
        <taxon>Papilionoideae</taxon>
        <taxon>50 kb inversion clade</taxon>
        <taxon>NPAAA clade</taxon>
        <taxon>indigoferoid/millettioid clade</taxon>
        <taxon>Phaseoleae</taxon>
        <taxon>Mucuna</taxon>
    </lineage>
</organism>
<dbReference type="EMBL" id="QJKJ01015882">
    <property type="protein sequence ID" value="RDX61822.1"/>
    <property type="molecule type" value="Genomic_DNA"/>
</dbReference>
<reference evidence="1" key="1">
    <citation type="submission" date="2018-05" db="EMBL/GenBank/DDBJ databases">
        <title>Draft genome of Mucuna pruriens seed.</title>
        <authorList>
            <person name="Nnadi N.E."/>
            <person name="Vos R."/>
            <person name="Hasami M.H."/>
            <person name="Devisetty U.K."/>
            <person name="Aguiy J.C."/>
        </authorList>
    </citation>
    <scope>NUCLEOTIDE SEQUENCE [LARGE SCALE GENOMIC DNA]</scope>
    <source>
        <strain evidence="1">JCA_2017</strain>
    </source>
</reference>
<name>A0A371E707_MUCPR</name>
<keyword evidence="2" id="KW-1185">Reference proteome</keyword>
<accession>A0A371E707</accession>
<proteinExistence type="predicted"/>
<gene>
    <name evidence="1" type="ORF">CR513_59911</name>
</gene>
<dbReference type="Proteomes" id="UP000257109">
    <property type="component" value="Unassembled WGS sequence"/>
</dbReference>
<comment type="caution">
    <text evidence="1">The sequence shown here is derived from an EMBL/GenBank/DDBJ whole genome shotgun (WGS) entry which is preliminary data.</text>
</comment>
<evidence type="ECO:0000313" key="1">
    <source>
        <dbReference type="EMBL" id="RDX61822.1"/>
    </source>
</evidence>
<sequence length="17" mass="1997">MVSKHVHLLIMCALRMN</sequence>
<evidence type="ECO:0000313" key="2">
    <source>
        <dbReference type="Proteomes" id="UP000257109"/>
    </source>
</evidence>
<dbReference type="AlphaFoldDB" id="A0A371E707"/>
<protein>
    <submittedName>
        <fullName evidence="1">Uncharacterized protein</fullName>
    </submittedName>
</protein>